<dbReference type="Proteomes" id="UP000663891">
    <property type="component" value="Unassembled WGS sequence"/>
</dbReference>
<dbReference type="Pfam" id="PF01544">
    <property type="entry name" value="CorA"/>
    <property type="match status" value="3"/>
</dbReference>
<dbReference type="Gene3D" id="3.30.460.20">
    <property type="entry name" value="CorA soluble domain-like"/>
    <property type="match status" value="2"/>
</dbReference>
<keyword evidence="4" id="KW-1003">Cell membrane</keyword>
<dbReference type="PANTHER" id="PTHR46494">
    <property type="entry name" value="CORA FAMILY METAL ION TRANSPORTER (EUROFUNG)"/>
    <property type="match status" value="1"/>
</dbReference>
<evidence type="ECO:0008006" key="15">
    <source>
        <dbReference type="Google" id="ProtNLM"/>
    </source>
</evidence>
<dbReference type="InterPro" id="IPR045863">
    <property type="entry name" value="CorA_TM1_TM2"/>
</dbReference>
<evidence type="ECO:0000256" key="8">
    <source>
        <dbReference type="ARBA" id="ARBA00023065"/>
    </source>
</evidence>
<dbReference type="EMBL" id="CAJNON010000050">
    <property type="protein sequence ID" value="CAF0872297.1"/>
    <property type="molecule type" value="Genomic_DNA"/>
</dbReference>
<evidence type="ECO:0000313" key="13">
    <source>
        <dbReference type="EMBL" id="CAF0872297.1"/>
    </source>
</evidence>
<dbReference type="GO" id="GO:0005886">
    <property type="term" value="C:plasma membrane"/>
    <property type="evidence" value="ECO:0007669"/>
    <property type="project" value="UniProtKB-SubCell"/>
</dbReference>
<feature type="transmembrane region" description="Helical" evidence="12">
    <location>
        <begin position="399"/>
        <end position="419"/>
    </location>
</feature>
<evidence type="ECO:0000256" key="9">
    <source>
        <dbReference type="ARBA" id="ARBA00023136"/>
    </source>
</evidence>
<dbReference type="OrthoDB" id="9978047at2759"/>
<dbReference type="GO" id="GO:0015087">
    <property type="term" value="F:cobalt ion transmembrane transporter activity"/>
    <property type="evidence" value="ECO:0007669"/>
    <property type="project" value="TreeGrafter"/>
</dbReference>
<dbReference type="SUPFAM" id="SSF144083">
    <property type="entry name" value="Magnesium transport protein CorA, transmembrane region"/>
    <property type="match status" value="1"/>
</dbReference>
<comment type="subcellular location">
    <subcellularLocation>
        <location evidence="1">Cell membrane</location>
        <topology evidence="1">Multi-pass membrane protein</topology>
    </subcellularLocation>
</comment>
<evidence type="ECO:0000256" key="11">
    <source>
        <dbReference type="ARBA" id="ARBA00045497"/>
    </source>
</evidence>
<dbReference type="AlphaFoldDB" id="A0A813XF90"/>
<accession>A0A813XF90</accession>
<dbReference type="FunFam" id="1.20.58.340:FF:000004">
    <property type="entry name" value="Magnesium transport protein CorA"/>
    <property type="match status" value="1"/>
</dbReference>
<comment type="caution">
    <text evidence="13">The sequence shown here is derived from an EMBL/GenBank/DDBJ whole genome shotgun (WGS) entry which is preliminary data.</text>
</comment>
<evidence type="ECO:0000256" key="6">
    <source>
        <dbReference type="ARBA" id="ARBA00022842"/>
    </source>
</evidence>
<comment type="catalytic activity">
    <reaction evidence="10">
        <text>Mg(2+)(in) = Mg(2+)(out)</text>
        <dbReference type="Rhea" id="RHEA:29827"/>
        <dbReference type="ChEBI" id="CHEBI:18420"/>
    </reaction>
</comment>
<keyword evidence="7 12" id="KW-1133">Transmembrane helix</keyword>
<dbReference type="PANTHER" id="PTHR46494:SF1">
    <property type="entry name" value="CORA FAMILY METAL ION TRANSPORTER (EUROFUNG)"/>
    <property type="match status" value="1"/>
</dbReference>
<keyword evidence="9 12" id="KW-0472">Membrane</keyword>
<keyword evidence="3" id="KW-0813">Transport</keyword>
<comment type="function">
    <text evidence="11">Mediates influx of magnesium ions. Alternates between open and closed states. Activated by low cytoplasmic Mg(2+) levels. Inactive when cytoplasmic Mg(2+) levels are high.</text>
</comment>
<name>A0A813XF90_9BILA</name>
<dbReference type="CDD" id="cd12828">
    <property type="entry name" value="TmCorA-like_1"/>
    <property type="match status" value="1"/>
</dbReference>
<dbReference type="InterPro" id="IPR002523">
    <property type="entry name" value="MgTranspt_CorA/ZnTranspt_ZntB"/>
</dbReference>
<evidence type="ECO:0000256" key="4">
    <source>
        <dbReference type="ARBA" id="ARBA00022475"/>
    </source>
</evidence>
<evidence type="ECO:0000256" key="10">
    <source>
        <dbReference type="ARBA" id="ARBA00034269"/>
    </source>
</evidence>
<evidence type="ECO:0000256" key="3">
    <source>
        <dbReference type="ARBA" id="ARBA00022448"/>
    </source>
</evidence>
<gene>
    <name evidence="13" type="ORF">VCS650_LOCUS7789</name>
</gene>
<feature type="transmembrane region" description="Helical" evidence="12">
    <location>
        <begin position="364"/>
        <end position="387"/>
    </location>
</feature>
<keyword evidence="8" id="KW-0406">Ion transport</keyword>
<dbReference type="Gene3D" id="1.20.58.340">
    <property type="entry name" value="Magnesium transport protein CorA, transmembrane region"/>
    <property type="match status" value="2"/>
</dbReference>
<proteinExistence type="inferred from homology"/>
<dbReference type="SUPFAM" id="SSF143865">
    <property type="entry name" value="CorA soluble domain-like"/>
    <property type="match status" value="2"/>
</dbReference>
<evidence type="ECO:0000313" key="14">
    <source>
        <dbReference type="Proteomes" id="UP000663891"/>
    </source>
</evidence>
<keyword evidence="5 12" id="KW-0812">Transmembrane</keyword>
<dbReference type="GO" id="GO:0050897">
    <property type="term" value="F:cobalt ion binding"/>
    <property type="evidence" value="ECO:0007669"/>
    <property type="project" value="TreeGrafter"/>
</dbReference>
<evidence type="ECO:0000256" key="12">
    <source>
        <dbReference type="SAM" id="Phobius"/>
    </source>
</evidence>
<comment type="similarity">
    <text evidence="2">Belongs to the CorA metal ion transporter (MIT) (TC 1.A.35) family.</text>
</comment>
<evidence type="ECO:0000256" key="7">
    <source>
        <dbReference type="ARBA" id="ARBA00022989"/>
    </source>
</evidence>
<keyword evidence="6" id="KW-0460">Magnesium</keyword>
<evidence type="ECO:0000256" key="1">
    <source>
        <dbReference type="ARBA" id="ARBA00004651"/>
    </source>
</evidence>
<evidence type="ECO:0000256" key="2">
    <source>
        <dbReference type="ARBA" id="ARBA00009765"/>
    </source>
</evidence>
<dbReference type="InterPro" id="IPR045861">
    <property type="entry name" value="CorA_cytoplasmic_dom"/>
</dbReference>
<organism evidence="13 14">
    <name type="scientific">Adineta steineri</name>
    <dbReference type="NCBI Taxonomy" id="433720"/>
    <lineage>
        <taxon>Eukaryota</taxon>
        <taxon>Metazoa</taxon>
        <taxon>Spiralia</taxon>
        <taxon>Gnathifera</taxon>
        <taxon>Rotifera</taxon>
        <taxon>Eurotatoria</taxon>
        <taxon>Bdelloidea</taxon>
        <taxon>Adinetida</taxon>
        <taxon>Adinetidae</taxon>
        <taxon>Adineta</taxon>
    </lineage>
</organism>
<evidence type="ECO:0000256" key="5">
    <source>
        <dbReference type="ARBA" id="ARBA00022692"/>
    </source>
</evidence>
<sequence length="425" mass="49494">MSSSSREPNLVILKGIRPLLSWDSEFLINEDKTRDRTCSSIHRNTSSYHMSISEPEIRELETFIPVSPTVFIYNKDSVVEKFHASIEDIPAIKNDECLWIDVIGVQNEVLLSSISRRFKIHPLVIADIATNDQRTKLDVFEDALFLIIKLINSNRDTQQISIEQIILLSSISRRFKIHPLVIADIATNDQRTKLDVFEDALFLIIKLINSNRDTQQISIEQISFYMKENILITFQEKSSDIFDSIKIDKVVDQYMDVLDGVGRKIEAIERNLMEKLSRDTLASIYELKREMLFYRGSIVPLKEIIIKLQKEEETQIIQEGTIIYLKDLYDHVVQVNDTIDVYREMLASFISFFMMLNSNAMNQVVKTLTIISTVFIPLTFIVGVYGMNFDNMPELHWEYGYFMVLFGMAVLTLIMFCVFKRKRWF</sequence>
<dbReference type="GO" id="GO:0015095">
    <property type="term" value="F:magnesium ion transmembrane transporter activity"/>
    <property type="evidence" value="ECO:0007669"/>
    <property type="project" value="TreeGrafter"/>
</dbReference>
<reference evidence="13" key="1">
    <citation type="submission" date="2021-02" db="EMBL/GenBank/DDBJ databases">
        <authorList>
            <person name="Nowell W R."/>
        </authorList>
    </citation>
    <scope>NUCLEOTIDE SEQUENCE</scope>
</reference>
<protein>
    <recommendedName>
        <fullName evidence="15">Magnesium transport protein CorA</fullName>
    </recommendedName>
</protein>
<dbReference type="GO" id="GO:0000287">
    <property type="term" value="F:magnesium ion binding"/>
    <property type="evidence" value="ECO:0007669"/>
    <property type="project" value="TreeGrafter"/>
</dbReference>